<protein>
    <submittedName>
        <fullName evidence="1">Uncharacterized protein</fullName>
    </submittedName>
</protein>
<dbReference type="EMBL" id="QGNW01002201">
    <property type="protein sequence ID" value="RVW23249.1"/>
    <property type="molecule type" value="Genomic_DNA"/>
</dbReference>
<reference evidence="1 2" key="1">
    <citation type="journal article" date="2018" name="PLoS Genet.">
        <title>Population sequencing reveals clonal diversity and ancestral inbreeding in the grapevine cultivar Chardonnay.</title>
        <authorList>
            <person name="Roach M.J."/>
            <person name="Johnson D.L."/>
            <person name="Bohlmann J."/>
            <person name="van Vuuren H.J."/>
            <person name="Jones S.J."/>
            <person name="Pretorius I.S."/>
            <person name="Schmidt S.A."/>
            <person name="Borneman A.R."/>
        </authorList>
    </citation>
    <scope>NUCLEOTIDE SEQUENCE [LARGE SCALE GENOMIC DNA]</scope>
    <source>
        <strain evidence="2">cv. Chardonnay</strain>
        <tissue evidence="1">Leaf</tissue>
    </source>
</reference>
<dbReference type="AlphaFoldDB" id="A0A438CJA0"/>
<name>A0A438CJA0_VITVI</name>
<comment type="caution">
    <text evidence="1">The sequence shown here is derived from an EMBL/GenBank/DDBJ whole genome shotgun (WGS) entry which is preliminary data.</text>
</comment>
<proteinExistence type="predicted"/>
<evidence type="ECO:0000313" key="1">
    <source>
        <dbReference type="EMBL" id="RVW23249.1"/>
    </source>
</evidence>
<dbReference type="Proteomes" id="UP000288805">
    <property type="component" value="Unassembled WGS sequence"/>
</dbReference>
<accession>A0A438CJA0</accession>
<sequence length="65" mass="7680">MHYAAFIIIYRSSSKNYMPHPKGQGLQILDIVDEHVEAEIRFIGPRGKLTLEYLDFRGQWIKFKL</sequence>
<gene>
    <name evidence="1" type="ORF">CK203_093437</name>
</gene>
<evidence type="ECO:0000313" key="2">
    <source>
        <dbReference type="Proteomes" id="UP000288805"/>
    </source>
</evidence>
<organism evidence="1 2">
    <name type="scientific">Vitis vinifera</name>
    <name type="common">Grape</name>
    <dbReference type="NCBI Taxonomy" id="29760"/>
    <lineage>
        <taxon>Eukaryota</taxon>
        <taxon>Viridiplantae</taxon>
        <taxon>Streptophyta</taxon>
        <taxon>Embryophyta</taxon>
        <taxon>Tracheophyta</taxon>
        <taxon>Spermatophyta</taxon>
        <taxon>Magnoliopsida</taxon>
        <taxon>eudicotyledons</taxon>
        <taxon>Gunneridae</taxon>
        <taxon>Pentapetalae</taxon>
        <taxon>rosids</taxon>
        <taxon>Vitales</taxon>
        <taxon>Vitaceae</taxon>
        <taxon>Viteae</taxon>
        <taxon>Vitis</taxon>
    </lineage>
</organism>